<dbReference type="AlphaFoldDB" id="A0A486XQG7"/>
<organism evidence="3">
    <name type="scientific">Rheinheimera sp. BAL341</name>
    <dbReference type="NCBI Taxonomy" id="1708203"/>
    <lineage>
        <taxon>Bacteria</taxon>
        <taxon>Pseudomonadati</taxon>
        <taxon>Pseudomonadota</taxon>
        <taxon>Gammaproteobacteria</taxon>
        <taxon>Chromatiales</taxon>
        <taxon>Chromatiaceae</taxon>
        <taxon>Rheinheimera</taxon>
    </lineage>
</organism>
<evidence type="ECO:0000256" key="1">
    <source>
        <dbReference type="SAM" id="Coils"/>
    </source>
</evidence>
<keyword evidence="1" id="KW-0175">Coiled coil</keyword>
<reference evidence="3" key="1">
    <citation type="submission" date="2019-04" db="EMBL/GenBank/DDBJ databases">
        <authorList>
            <person name="Brambilla D."/>
        </authorList>
    </citation>
    <scope>NUCLEOTIDE SEQUENCE</scope>
    <source>
        <strain evidence="3">BAL1</strain>
    </source>
</reference>
<gene>
    <name evidence="3" type="ORF">BAL341_2096</name>
</gene>
<keyword evidence="2" id="KW-0472">Membrane</keyword>
<sequence>MKHEIGIRKSGWLVFIVALALLLAIIYLFAGPAIRVGMVYSLEKTVGAEVNISKVSLQLAPLALRINNMQITDAANPSHNSLSFNQASASLQLWPALLGYYVIDELTIDGLQYGAQRTQAGAVYRAPGTLGESIDLAKILQVDLPNADELIARTQLQTPAKVEALKQLAQTEQQQLKSWQQQFPTKEQLAQYQQQITALTDSKISNAADLAAKAEQLQQLKASLTTEKAKVDQVKQQLLQSKTRLQQAVDELKAASKADYAKVQQLANLTDGGLAGISQILLGDIWAQRISQLQSLYLLAKPYLPESMPQTTTRTEPEVILPNRILPLPSQPYPDFWVKTARLNWLIGGGEATIAMQDITAQHALINTATKFSLDVKQLPQLAAFNLSGDFAIFEQMVTNLNWQLDSLNLQPLTLGEGETALDLAAGLLSSNGTLNLTDNQIRQQASVQLSAANFNSSGNKYLQQLASLLNQQQQIPLNISASGAINAPNVNIRSSLDKLLADALLGEAKQKITAYQTQLQAKLDSQLQTGLAGQQDWSALLTQQDGEVTNISTNIENMLNAKLADVKDQAKDKLKDTLLKKIEPKKTDTGNDNN</sequence>
<name>A0A486XQG7_9GAMM</name>
<keyword evidence="2" id="KW-1133">Transmembrane helix</keyword>
<accession>A0A486XQG7</accession>
<evidence type="ECO:0000313" key="3">
    <source>
        <dbReference type="EMBL" id="VHO04824.1"/>
    </source>
</evidence>
<protein>
    <submittedName>
        <fullName evidence="3">Uncharacterized conserved secreted protein</fullName>
    </submittedName>
</protein>
<dbReference type="InterPro" id="IPR019934">
    <property type="entry name" value="CHP03545"/>
</dbReference>
<dbReference type="NCBIfam" id="TIGR03545">
    <property type="entry name" value="TIGR03545 family protein"/>
    <property type="match status" value="1"/>
</dbReference>
<evidence type="ECO:0000256" key="2">
    <source>
        <dbReference type="SAM" id="Phobius"/>
    </source>
</evidence>
<proteinExistence type="predicted"/>
<feature type="coiled-coil region" evidence="1">
    <location>
        <begin position="207"/>
        <end position="255"/>
    </location>
</feature>
<dbReference type="EMBL" id="CAAJGR010000117">
    <property type="protein sequence ID" value="VHO04824.1"/>
    <property type="molecule type" value="Genomic_DNA"/>
</dbReference>
<feature type="transmembrane region" description="Helical" evidence="2">
    <location>
        <begin position="12"/>
        <end position="30"/>
    </location>
</feature>
<keyword evidence="2" id="KW-0812">Transmembrane</keyword>